<dbReference type="Gene3D" id="2.70.150.10">
    <property type="entry name" value="Calcium-transporting ATPase, cytoplasmic transduction domain A"/>
    <property type="match status" value="1"/>
</dbReference>
<dbReference type="FunFam" id="3.40.50.1000:FF:000014">
    <property type="entry name" value="Phospholipid-transporting ATPase"/>
    <property type="match status" value="1"/>
</dbReference>
<proteinExistence type="inferred from homology"/>
<dbReference type="FunFam" id="3.40.50.1000:FF:000001">
    <property type="entry name" value="Phospholipid-transporting ATPase IC"/>
    <property type="match status" value="1"/>
</dbReference>
<dbReference type="InterPro" id="IPR044492">
    <property type="entry name" value="P_typ_ATPase_HD_dom"/>
</dbReference>
<evidence type="ECO:0000256" key="8">
    <source>
        <dbReference type="ARBA" id="ARBA00022842"/>
    </source>
</evidence>
<feature type="transmembrane region" description="Helical" evidence="16">
    <location>
        <begin position="904"/>
        <end position="924"/>
    </location>
</feature>
<feature type="binding site" evidence="15">
    <location>
        <position position="395"/>
    </location>
    <ligand>
        <name>Mg(2+)</name>
        <dbReference type="ChEBI" id="CHEBI:18420"/>
    </ligand>
</feature>
<feature type="binding site" evidence="14">
    <location>
        <position position="395"/>
    </location>
    <ligand>
        <name>ATP</name>
        <dbReference type="ChEBI" id="CHEBI:30616"/>
    </ligand>
</feature>
<feature type="transmembrane region" description="Helical" evidence="16">
    <location>
        <begin position="1097"/>
        <end position="1119"/>
    </location>
</feature>
<dbReference type="AlphaFoldDB" id="A0AAU9VSM1"/>
<keyword evidence="7 14" id="KW-0067">ATP-binding</keyword>
<feature type="binding site" evidence="14">
    <location>
        <position position="845"/>
    </location>
    <ligand>
        <name>ATP</name>
        <dbReference type="ChEBI" id="CHEBI:30616"/>
    </ligand>
</feature>
<evidence type="ECO:0000256" key="4">
    <source>
        <dbReference type="ARBA" id="ARBA00022692"/>
    </source>
</evidence>
<keyword evidence="3" id="KW-0597">Phosphoprotein</keyword>
<dbReference type="InterPro" id="IPR032631">
    <property type="entry name" value="P-type_ATPase_N"/>
</dbReference>
<feature type="binding site" evidence="14">
    <location>
        <position position="685"/>
    </location>
    <ligand>
        <name>ATP</name>
        <dbReference type="ChEBI" id="CHEBI:30616"/>
    </ligand>
</feature>
<evidence type="ECO:0000256" key="1">
    <source>
        <dbReference type="ARBA" id="ARBA00004141"/>
    </source>
</evidence>
<dbReference type="SUPFAM" id="SSF56784">
    <property type="entry name" value="HAD-like"/>
    <property type="match status" value="1"/>
</dbReference>
<organism evidence="19 20">
    <name type="scientific">Pocillopora meandrina</name>
    <dbReference type="NCBI Taxonomy" id="46732"/>
    <lineage>
        <taxon>Eukaryota</taxon>
        <taxon>Metazoa</taxon>
        <taxon>Cnidaria</taxon>
        <taxon>Anthozoa</taxon>
        <taxon>Hexacorallia</taxon>
        <taxon>Scleractinia</taxon>
        <taxon>Astrocoeniina</taxon>
        <taxon>Pocilloporidae</taxon>
        <taxon>Pocillopora</taxon>
    </lineage>
</organism>
<dbReference type="FunFam" id="2.70.150.10:FF:000054">
    <property type="entry name" value="Phospholipid-transporting ATPase"/>
    <property type="match status" value="1"/>
</dbReference>
<dbReference type="InterPro" id="IPR001757">
    <property type="entry name" value="P_typ_ATPase"/>
</dbReference>
<feature type="binding site" evidence="15">
    <location>
        <position position="842"/>
    </location>
    <ligand>
        <name>Mg(2+)</name>
        <dbReference type="ChEBI" id="CHEBI:18420"/>
    </ligand>
</feature>
<keyword evidence="9 16" id="KW-1278">Translocase</keyword>
<keyword evidence="5 15" id="KW-0479">Metal-binding</keyword>
<dbReference type="SFLD" id="SFLDG00002">
    <property type="entry name" value="C1.7:_P-type_atpase_like"/>
    <property type="match status" value="1"/>
</dbReference>
<gene>
    <name evidence="19" type="ORF">PMEA_00021547</name>
</gene>
<dbReference type="GO" id="GO:0005886">
    <property type="term" value="C:plasma membrane"/>
    <property type="evidence" value="ECO:0007669"/>
    <property type="project" value="TreeGrafter"/>
</dbReference>
<feature type="transmembrane region" description="Helical" evidence="16">
    <location>
        <begin position="986"/>
        <end position="1009"/>
    </location>
</feature>
<feature type="binding site" evidence="14">
    <location>
        <position position="822"/>
    </location>
    <ligand>
        <name>ATP</name>
        <dbReference type="ChEBI" id="CHEBI:30616"/>
    </ligand>
</feature>
<dbReference type="GO" id="GO:0045332">
    <property type="term" value="P:phospholipid translocation"/>
    <property type="evidence" value="ECO:0007669"/>
    <property type="project" value="TreeGrafter"/>
</dbReference>
<evidence type="ECO:0000256" key="15">
    <source>
        <dbReference type="PIRSR" id="PIRSR606539-3"/>
    </source>
</evidence>
<sequence length="1202" mass="136687">MNLCRSKDNQEAKERQLRTNDHEYNAQFQYVNNYIRTSKYSILTFLPLNLFEQFRRVANLYFIMQIIIMSIPKITALSPEATAVPLICVLAATGVKDGADDIKRHKSDKAVNNRKAKVLTDSGPKEENWMDLQVGQVLRIDNNEQIPADVVVLTTSEENGLCYIETAELDGETNLKCRQPLPETGELGDDEQQLSKVQMEITCDPPNNRLEKLQGRLMYDGNNYPLDNENVILRGCVLRNTKWVYGVVIYAGHDTKLMMNTGVSKFKRTGLDKLTNSLILWIAAMLGIICTLCSIATTIWEELYGKDFQVYLPWESFYKDSVVIIGIVHWPSFVMVLNTLIPISLYISVEVIRLGQSLWINWDCSMYYEIKDTPAVARTTTLSEELGQIEYIFSDKTGTLTQNIMTFKKCSINGRLYGHIEGESAGNPEETLVSSVSIREEEAPDVDLSNNPYADGIFKFNDQALLDEINLGNKECHELFRLLAVCHTVMVERDSGNLEYQAQSPDEAALVTAARNLGFTFLERSPTTITIDVLRQEEIYELLAILDFNNERKRMSVIVRRNDQIKLYCKGADTIVYELLDNSCKPLMTKTMQHLNVFAAEGLRTLVTAYKDIPLDVYKEWEVRYKEASMDMENRDELVQKVYEDIEQNLILIGATAIEDKLQDDVPDTIATLAEANIKIWVLTGDKVETAINIGYSCHLLTDDMTEVFTIDGESLESVQRAIFECKNKITGGAVVGAPISRLQSKENSLKDVEVEVISYKDNYMGEKSATVQTPKKEQTFGLVIPGKSLAFALHESLEKEFLALACLCKAVICCRVTPLQKALVVQLVKDNLQAVTLAIGDGANDVSMIKAAHIGVGISGQEGMQAVLASDFSFAQFKYPLHLRNITIRPLHGRWSYFRMSKFLNYFFYKNFAFTLCQLWYAFYTGFSAQTLYDAWFISFYNVFFTSAPVVFLAVLDQDVSENGCSKYPRLYVPGQTNLLFNKKIFFLSLLYGALTSLAIFFLSYGAFHDDIANDGLETSSVYFFGTVVAAVLVVVVNIEISFLTQYWTWINHFFIWGSILFYFAFYFAFYAKFVFDLFPQGHYYGMQFEVYGNPKFWFTLFLVLAVTIAPRLSYYFLENELKPTLSDTVRRKEAHKRMRFTSPLVEYEPQLVRRRSSKRSSYAFAHQEGFGKIVMSPATFLRKKLRSTTQPAGESSVVAM</sequence>
<feature type="binding site" evidence="14">
    <location>
        <position position="570"/>
    </location>
    <ligand>
        <name>ATP</name>
        <dbReference type="ChEBI" id="CHEBI:30616"/>
    </ligand>
</feature>
<evidence type="ECO:0000313" key="20">
    <source>
        <dbReference type="Proteomes" id="UP001159428"/>
    </source>
</evidence>
<comment type="cofactor">
    <cofactor evidence="15">
        <name>Mg(2+)</name>
        <dbReference type="ChEBI" id="CHEBI:18420"/>
    </cofactor>
</comment>
<dbReference type="GO" id="GO:0005524">
    <property type="term" value="F:ATP binding"/>
    <property type="evidence" value="ECO:0007669"/>
    <property type="project" value="UniProtKB-UniRule"/>
</dbReference>
<dbReference type="InterPro" id="IPR036412">
    <property type="entry name" value="HAD-like_sf"/>
</dbReference>
<dbReference type="GO" id="GO:0005802">
    <property type="term" value="C:trans-Golgi network"/>
    <property type="evidence" value="ECO:0007669"/>
    <property type="project" value="TreeGrafter"/>
</dbReference>
<evidence type="ECO:0000256" key="11">
    <source>
        <dbReference type="ARBA" id="ARBA00023136"/>
    </source>
</evidence>
<feature type="binding site" evidence="14">
    <location>
        <position position="684"/>
    </location>
    <ligand>
        <name>ATP</name>
        <dbReference type="ChEBI" id="CHEBI:30616"/>
    </ligand>
</feature>
<feature type="transmembrane region" description="Helical" evidence="16">
    <location>
        <begin position="278"/>
        <end position="300"/>
    </location>
</feature>
<feature type="binding site" evidence="14">
    <location>
        <position position="397"/>
    </location>
    <ligand>
        <name>ATP</name>
        <dbReference type="ChEBI" id="CHEBI:30616"/>
    </ligand>
</feature>
<keyword evidence="10 16" id="KW-1133">Transmembrane helix</keyword>
<evidence type="ECO:0000259" key="17">
    <source>
        <dbReference type="Pfam" id="PF16209"/>
    </source>
</evidence>
<dbReference type="InterPro" id="IPR018303">
    <property type="entry name" value="ATPase_P-typ_P_site"/>
</dbReference>
<dbReference type="Gene3D" id="3.40.50.1000">
    <property type="entry name" value="HAD superfamily/HAD-like"/>
    <property type="match status" value="1"/>
</dbReference>
<dbReference type="Proteomes" id="UP001159428">
    <property type="component" value="Unassembled WGS sequence"/>
</dbReference>
<dbReference type="InterPro" id="IPR032630">
    <property type="entry name" value="P_typ_ATPase_c"/>
</dbReference>
<evidence type="ECO:0000256" key="16">
    <source>
        <dbReference type="RuleBase" id="RU362033"/>
    </source>
</evidence>
<feature type="binding site" evidence="14">
    <location>
        <position position="686"/>
    </location>
    <ligand>
        <name>ATP</name>
        <dbReference type="ChEBI" id="CHEBI:30616"/>
    </ligand>
</feature>
<dbReference type="GO" id="GO:0000287">
    <property type="term" value="F:magnesium ion binding"/>
    <property type="evidence" value="ECO:0007669"/>
    <property type="project" value="UniProtKB-UniRule"/>
</dbReference>
<feature type="active site" description="4-aspartylphosphate intermediate" evidence="13">
    <location>
        <position position="395"/>
    </location>
</feature>
<evidence type="ECO:0000256" key="6">
    <source>
        <dbReference type="ARBA" id="ARBA00022741"/>
    </source>
</evidence>
<dbReference type="InterPro" id="IPR008250">
    <property type="entry name" value="ATPase_P-typ_transduc_dom_A_sf"/>
</dbReference>
<dbReference type="SUPFAM" id="SSF81660">
    <property type="entry name" value="Metal cation-transporting ATPase, ATP-binding domain N"/>
    <property type="match status" value="1"/>
</dbReference>
<feature type="transmembrane region" description="Helical" evidence="16">
    <location>
        <begin position="1055"/>
        <end position="1077"/>
    </location>
</feature>
<dbReference type="Gene3D" id="3.40.1110.10">
    <property type="entry name" value="Calcium-transporting ATPase, cytoplasmic domain N"/>
    <property type="match status" value="1"/>
</dbReference>
<dbReference type="PRINTS" id="PR00119">
    <property type="entry name" value="CATATPASE"/>
</dbReference>
<keyword evidence="8 15" id="KW-0460">Magnesium</keyword>
<evidence type="ECO:0000313" key="19">
    <source>
        <dbReference type="EMBL" id="CAH3038153.1"/>
    </source>
</evidence>
<dbReference type="NCBIfam" id="TIGR01652">
    <property type="entry name" value="ATPase-Plipid"/>
    <property type="match status" value="1"/>
</dbReference>
<feature type="binding site" evidence="14">
    <location>
        <position position="816"/>
    </location>
    <ligand>
        <name>ATP</name>
        <dbReference type="ChEBI" id="CHEBI:30616"/>
    </ligand>
</feature>
<feature type="binding site" evidence="14">
    <location>
        <position position="604"/>
    </location>
    <ligand>
        <name>ATP</name>
        <dbReference type="ChEBI" id="CHEBI:30616"/>
    </ligand>
</feature>
<evidence type="ECO:0000256" key="7">
    <source>
        <dbReference type="ARBA" id="ARBA00022840"/>
    </source>
</evidence>
<feature type="binding site" evidence="14">
    <location>
        <position position="396"/>
    </location>
    <ligand>
        <name>ATP</name>
        <dbReference type="ChEBI" id="CHEBI:30616"/>
    </ligand>
</feature>
<evidence type="ECO:0000256" key="3">
    <source>
        <dbReference type="ARBA" id="ARBA00022553"/>
    </source>
</evidence>
<dbReference type="FunFam" id="3.40.1110.10:FF:000087">
    <property type="entry name" value="Phospholipid-transporting ATPase"/>
    <property type="match status" value="1"/>
</dbReference>
<evidence type="ECO:0000256" key="12">
    <source>
        <dbReference type="ARBA" id="ARBA00034036"/>
    </source>
</evidence>
<dbReference type="EC" id="7.6.2.1" evidence="16"/>
<dbReference type="InterPro" id="IPR023298">
    <property type="entry name" value="ATPase_P-typ_TM_dom_sf"/>
</dbReference>
<evidence type="ECO:0000256" key="14">
    <source>
        <dbReference type="PIRSR" id="PIRSR606539-2"/>
    </source>
</evidence>
<feature type="transmembrane region" description="Helical" evidence="16">
    <location>
        <begin position="936"/>
        <end position="957"/>
    </location>
</feature>
<feature type="binding site" evidence="15">
    <location>
        <position position="397"/>
    </location>
    <ligand>
        <name>Mg(2+)</name>
        <dbReference type="ChEBI" id="CHEBI:18420"/>
    </ligand>
</feature>
<evidence type="ECO:0000256" key="9">
    <source>
        <dbReference type="ARBA" id="ARBA00022967"/>
    </source>
</evidence>
<keyword evidence="4 16" id="KW-0812">Transmembrane</keyword>
<comment type="catalytic activity">
    <reaction evidence="12 16">
        <text>ATP + H2O + phospholipidSide 1 = ADP + phosphate + phospholipidSide 2.</text>
        <dbReference type="EC" id="7.6.2.1"/>
    </reaction>
</comment>
<dbReference type="Pfam" id="PF13246">
    <property type="entry name" value="Cation_ATPase"/>
    <property type="match status" value="1"/>
</dbReference>
<dbReference type="PANTHER" id="PTHR24092:SF190">
    <property type="entry name" value="PHOSPHOLIPID-TRANSPORTING ATPASE"/>
    <property type="match status" value="1"/>
</dbReference>
<dbReference type="PANTHER" id="PTHR24092">
    <property type="entry name" value="PROBABLE PHOSPHOLIPID-TRANSPORTING ATPASE"/>
    <property type="match status" value="1"/>
</dbReference>
<keyword evidence="11 16" id="KW-0472">Membrane</keyword>
<keyword evidence="6 14" id="KW-0547">Nucleotide-binding</keyword>
<protein>
    <recommendedName>
        <fullName evidence="16">Phospholipid-transporting ATPase</fullName>
        <ecNumber evidence="16">7.6.2.1</ecNumber>
    </recommendedName>
</protein>
<dbReference type="SUPFAM" id="SSF81665">
    <property type="entry name" value="Calcium ATPase, transmembrane domain M"/>
    <property type="match status" value="1"/>
</dbReference>
<feature type="binding site" evidence="14">
    <location>
        <position position="846"/>
    </location>
    <ligand>
        <name>ATP</name>
        <dbReference type="ChEBI" id="CHEBI:30616"/>
    </ligand>
</feature>
<feature type="binding site" evidence="14">
    <location>
        <position position="507"/>
    </location>
    <ligand>
        <name>ATP</name>
        <dbReference type="ChEBI" id="CHEBI:30616"/>
    </ligand>
</feature>
<dbReference type="CDD" id="cd02073">
    <property type="entry name" value="P-type_ATPase_APLT_Dnf-like"/>
    <property type="match status" value="1"/>
</dbReference>
<dbReference type="InterPro" id="IPR023299">
    <property type="entry name" value="ATPase_P-typ_cyto_dom_N"/>
</dbReference>
<feature type="domain" description="P-type ATPase C-terminal" evidence="18">
    <location>
        <begin position="868"/>
        <end position="1126"/>
    </location>
</feature>
<dbReference type="SFLD" id="SFLDF00027">
    <property type="entry name" value="p-type_atpase"/>
    <property type="match status" value="1"/>
</dbReference>
<dbReference type="GO" id="GO:0007030">
    <property type="term" value="P:Golgi organization"/>
    <property type="evidence" value="ECO:0007669"/>
    <property type="project" value="TreeGrafter"/>
</dbReference>
<accession>A0AAU9VSM1</accession>
<feature type="binding site" evidence="15">
    <location>
        <position position="846"/>
    </location>
    <ligand>
        <name>Mg(2+)</name>
        <dbReference type="ChEBI" id="CHEBI:18420"/>
    </ligand>
</feature>
<dbReference type="InterPro" id="IPR023214">
    <property type="entry name" value="HAD_sf"/>
</dbReference>
<dbReference type="EMBL" id="CALNXJ010000004">
    <property type="protein sequence ID" value="CAH3038153.1"/>
    <property type="molecule type" value="Genomic_DNA"/>
</dbReference>
<comment type="subcellular location">
    <subcellularLocation>
        <location evidence="1 16">Membrane</location>
        <topology evidence="1 16">Multi-pass membrane protein</topology>
    </subcellularLocation>
</comment>
<dbReference type="Pfam" id="PF16209">
    <property type="entry name" value="PhoLip_ATPase_N"/>
    <property type="match status" value="1"/>
</dbReference>
<dbReference type="PROSITE" id="PS00154">
    <property type="entry name" value="ATPASE_E1_E2"/>
    <property type="match status" value="1"/>
</dbReference>
<dbReference type="GO" id="GO:0016887">
    <property type="term" value="F:ATP hydrolysis activity"/>
    <property type="evidence" value="ECO:0007669"/>
    <property type="project" value="InterPro"/>
</dbReference>
<dbReference type="InterPro" id="IPR006539">
    <property type="entry name" value="P-type_ATPase_IV"/>
</dbReference>
<evidence type="ECO:0000256" key="5">
    <source>
        <dbReference type="ARBA" id="ARBA00022723"/>
    </source>
</evidence>
<comment type="caution">
    <text evidence="19">The sequence shown here is derived from an EMBL/GenBank/DDBJ whole genome shotgun (WGS) entry which is preliminary data.</text>
</comment>
<dbReference type="NCBIfam" id="TIGR01494">
    <property type="entry name" value="ATPase_P-type"/>
    <property type="match status" value="1"/>
</dbReference>
<dbReference type="Pfam" id="PF16212">
    <property type="entry name" value="PhoLip_ATPase_C"/>
    <property type="match status" value="1"/>
</dbReference>
<feature type="transmembrane region" description="Helical" evidence="16">
    <location>
        <begin position="1021"/>
        <end position="1043"/>
    </location>
</feature>
<evidence type="ECO:0000259" key="18">
    <source>
        <dbReference type="Pfam" id="PF16212"/>
    </source>
</evidence>
<evidence type="ECO:0000256" key="10">
    <source>
        <dbReference type="ARBA" id="ARBA00022989"/>
    </source>
</evidence>
<dbReference type="SFLD" id="SFLDS00003">
    <property type="entry name" value="Haloacid_Dehalogenase"/>
    <property type="match status" value="1"/>
</dbReference>
<keyword evidence="20" id="KW-1185">Reference proteome</keyword>
<feature type="domain" description="P-type ATPase N-terminal" evidence="17">
    <location>
        <begin position="19"/>
        <end position="82"/>
    </location>
</feature>
<reference evidence="19 20" key="1">
    <citation type="submission" date="2022-05" db="EMBL/GenBank/DDBJ databases">
        <authorList>
            <consortium name="Genoscope - CEA"/>
            <person name="William W."/>
        </authorList>
    </citation>
    <scope>NUCLEOTIDE SEQUENCE [LARGE SCALE GENOMIC DNA]</scope>
</reference>
<dbReference type="SUPFAM" id="SSF81653">
    <property type="entry name" value="Calcium ATPase, transduction domain A"/>
    <property type="match status" value="1"/>
</dbReference>
<feature type="binding site" evidence="14">
    <location>
        <position position="548"/>
    </location>
    <ligand>
        <name>ATP</name>
        <dbReference type="ChEBI" id="CHEBI:30616"/>
    </ligand>
</feature>
<evidence type="ECO:0000256" key="2">
    <source>
        <dbReference type="ARBA" id="ARBA00008109"/>
    </source>
</evidence>
<dbReference type="GO" id="GO:0140326">
    <property type="term" value="F:ATPase-coupled intramembrane lipid transporter activity"/>
    <property type="evidence" value="ECO:0007669"/>
    <property type="project" value="UniProtKB-EC"/>
</dbReference>
<evidence type="ECO:0000256" key="13">
    <source>
        <dbReference type="PIRSR" id="PIRSR606539-1"/>
    </source>
</evidence>
<comment type="similarity">
    <text evidence="2 16">Belongs to the cation transport ATPase (P-type) (TC 3.A.3) family. Type IV subfamily.</text>
</comment>
<name>A0AAU9VSM1_9CNID</name>
<feature type="transmembrane region" description="Helical" evidence="16">
    <location>
        <begin position="322"/>
        <end position="347"/>
    </location>
</feature>